<keyword evidence="8" id="KW-0997">Cell inner membrane</keyword>
<accession>A0A1N7TYT5</accession>
<evidence type="ECO:0000256" key="4">
    <source>
        <dbReference type="ARBA" id="ARBA00022475"/>
    </source>
</evidence>
<protein>
    <recommendedName>
        <fullName evidence="8">Bcr/CflA family efflux transporter</fullName>
    </recommendedName>
</protein>
<evidence type="ECO:0000256" key="8">
    <source>
        <dbReference type="RuleBase" id="RU365088"/>
    </source>
</evidence>
<evidence type="ECO:0000313" key="11">
    <source>
        <dbReference type="Proteomes" id="UP000027308"/>
    </source>
</evidence>
<dbReference type="NCBIfam" id="TIGR00710">
    <property type="entry name" value="efflux_Bcr_CflA"/>
    <property type="match status" value="1"/>
</dbReference>
<evidence type="ECO:0000259" key="9">
    <source>
        <dbReference type="PROSITE" id="PS50850"/>
    </source>
</evidence>
<feature type="transmembrane region" description="Helical" evidence="8">
    <location>
        <begin position="102"/>
        <end position="123"/>
    </location>
</feature>
<dbReference type="PANTHER" id="PTHR43124:SF3">
    <property type="entry name" value="CHLORAMPHENICOL EFFLUX PUMP RV0191"/>
    <property type="match status" value="1"/>
</dbReference>
<comment type="subcellular location">
    <subcellularLocation>
        <location evidence="8">Cell inner membrane</location>
        <topology evidence="8">Multi-pass membrane protein</topology>
    </subcellularLocation>
    <subcellularLocation>
        <location evidence="1">Cell membrane</location>
        <topology evidence="1">Multi-pass membrane protein</topology>
    </subcellularLocation>
</comment>
<evidence type="ECO:0000256" key="5">
    <source>
        <dbReference type="ARBA" id="ARBA00022692"/>
    </source>
</evidence>
<keyword evidence="6 8" id="KW-1133">Transmembrane helix</keyword>
<dbReference type="GO" id="GO:0042910">
    <property type="term" value="F:xenobiotic transmembrane transporter activity"/>
    <property type="evidence" value="ECO:0007669"/>
    <property type="project" value="InterPro"/>
</dbReference>
<dbReference type="Pfam" id="PF07690">
    <property type="entry name" value="MFS_1"/>
    <property type="match status" value="1"/>
</dbReference>
<dbReference type="GO" id="GO:0005886">
    <property type="term" value="C:plasma membrane"/>
    <property type="evidence" value="ECO:0007669"/>
    <property type="project" value="UniProtKB-SubCell"/>
</dbReference>
<dbReference type="EMBL" id="CP007637">
    <property type="protein sequence ID" value="AIB36255.1"/>
    <property type="molecule type" value="Genomic_DNA"/>
</dbReference>
<dbReference type="SUPFAM" id="SSF103473">
    <property type="entry name" value="MFS general substrate transporter"/>
    <property type="match status" value="1"/>
</dbReference>
<feature type="transmembrane region" description="Helical" evidence="8">
    <location>
        <begin position="306"/>
        <end position="324"/>
    </location>
</feature>
<feature type="transmembrane region" description="Helical" evidence="8">
    <location>
        <begin position="372"/>
        <end position="390"/>
    </location>
</feature>
<evidence type="ECO:0000256" key="1">
    <source>
        <dbReference type="ARBA" id="ARBA00004651"/>
    </source>
</evidence>
<feature type="transmembrane region" description="Helical" evidence="8">
    <location>
        <begin position="135"/>
        <end position="157"/>
    </location>
</feature>
<sequence>MTQRALSTGFWLMLLTALIALPRVTLDMHLPALPAMADYFHTSDSQLQLTLTLYALGSAISLLVSGPLTDRFGRRPVLLVGLFLYVLATAACALADNLAVLIIARLFQALGGCCTTVIGRVMVRDYFDRDEQARLLGLISMAMAISPMAAPVLGSLMLPFINWRGLFVLLGGIGAVLCGVVYRRLPETRPPEVAAAPPQGLLRLYGQLLRDRYFLRYALAIGCVYSTYFPFISESSALLQRGFHLSATAYALVFAATISGYMLGANLFRRLVRRFDPDRLIAVGIGLNLLGSVTLALATTALPGEWLAIVLPMVLIMVSVGMTIPACQLSVLQPYGAIAGTASGLFFFTQMLLTAVSSWATGLLSDGTSAPLVIMTSVASVLLVTSWLALQQKAAPVTQARLG</sequence>
<reference evidence="10 11" key="1">
    <citation type="submission" date="2014-05" db="EMBL/GenBank/DDBJ databases">
        <title>Pseudomonas simiae WCS417.</title>
        <authorList>
            <person name="Berendsen R.L."/>
        </authorList>
    </citation>
    <scope>NUCLEOTIDE SEQUENCE [LARGE SCALE GENOMIC DNA]</scope>
    <source>
        <strain evidence="10 11">WCS417</strain>
    </source>
</reference>
<gene>
    <name evidence="10" type="ORF">PS417_11835</name>
</gene>
<dbReference type="eggNOG" id="COG2814">
    <property type="taxonomic scope" value="Bacteria"/>
</dbReference>
<evidence type="ECO:0000313" key="10">
    <source>
        <dbReference type="EMBL" id="AIB36255.1"/>
    </source>
</evidence>
<feature type="transmembrane region" description="Helical" evidence="8">
    <location>
        <begin position="163"/>
        <end position="182"/>
    </location>
</feature>
<feature type="transmembrane region" description="Helical" evidence="8">
    <location>
        <begin position="280"/>
        <end position="300"/>
    </location>
</feature>
<name>A0A1N7TYT5_9PSED</name>
<dbReference type="Proteomes" id="UP000027308">
    <property type="component" value="Chromosome"/>
</dbReference>
<dbReference type="CDD" id="cd17320">
    <property type="entry name" value="MFS_MdfA_MDR_like"/>
    <property type="match status" value="1"/>
</dbReference>
<organism evidence="10 11">
    <name type="scientific">Pseudomonas simiae</name>
    <dbReference type="NCBI Taxonomy" id="321846"/>
    <lineage>
        <taxon>Bacteria</taxon>
        <taxon>Pseudomonadati</taxon>
        <taxon>Pseudomonadota</taxon>
        <taxon>Gammaproteobacteria</taxon>
        <taxon>Pseudomonadales</taxon>
        <taxon>Pseudomonadaceae</taxon>
        <taxon>Pseudomonas</taxon>
    </lineage>
</organism>
<dbReference type="RefSeq" id="WP_010211028.1">
    <property type="nucleotide sequence ID" value="NZ_CP007637.1"/>
</dbReference>
<feature type="transmembrane region" description="Helical" evidence="8">
    <location>
        <begin position="46"/>
        <end position="65"/>
    </location>
</feature>
<dbReference type="PANTHER" id="PTHR43124">
    <property type="entry name" value="PURINE EFFLUX PUMP PBUE"/>
    <property type="match status" value="1"/>
</dbReference>
<dbReference type="PROSITE" id="PS50850">
    <property type="entry name" value="MFS"/>
    <property type="match status" value="1"/>
</dbReference>
<evidence type="ECO:0000256" key="7">
    <source>
        <dbReference type="ARBA" id="ARBA00023136"/>
    </source>
</evidence>
<keyword evidence="3 8" id="KW-0813">Transport</keyword>
<feature type="transmembrane region" description="Helical" evidence="8">
    <location>
        <begin position="77"/>
        <end position="96"/>
    </location>
</feature>
<dbReference type="AlphaFoldDB" id="A0A1N7TYT5"/>
<evidence type="ECO:0000256" key="3">
    <source>
        <dbReference type="ARBA" id="ARBA00022448"/>
    </source>
</evidence>
<dbReference type="InterPro" id="IPR001958">
    <property type="entry name" value="Tet-R_TetA/multi-R_MdtG-like"/>
</dbReference>
<dbReference type="Gene3D" id="1.20.1720.10">
    <property type="entry name" value="Multidrug resistance protein D"/>
    <property type="match status" value="1"/>
</dbReference>
<comment type="caution">
    <text evidence="8">Lacks conserved residue(s) required for the propagation of feature annotation.</text>
</comment>
<dbReference type="OrthoDB" id="9812221at2"/>
<feature type="transmembrane region" description="Helical" evidence="8">
    <location>
        <begin position="213"/>
        <end position="231"/>
    </location>
</feature>
<feature type="transmembrane region" description="Helical" evidence="8">
    <location>
        <begin position="336"/>
        <end position="360"/>
    </location>
</feature>
<keyword evidence="7 8" id="KW-0472">Membrane</keyword>
<dbReference type="InterPro" id="IPR004812">
    <property type="entry name" value="Efflux_drug-R_Bcr/CmlA"/>
</dbReference>
<dbReference type="InterPro" id="IPR036259">
    <property type="entry name" value="MFS_trans_sf"/>
</dbReference>
<dbReference type="InterPro" id="IPR011701">
    <property type="entry name" value="MFS"/>
</dbReference>
<evidence type="ECO:0000256" key="6">
    <source>
        <dbReference type="ARBA" id="ARBA00022989"/>
    </source>
</evidence>
<dbReference type="PRINTS" id="PR01035">
    <property type="entry name" value="TCRTETA"/>
</dbReference>
<evidence type="ECO:0000256" key="2">
    <source>
        <dbReference type="ARBA" id="ARBA00006236"/>
    </source>
</evidence>
<dbReference type="GO" id="GO:1990961">
    <property type="term" value="P:xenobiotic detoxification by transmembrane export across the plasma membrane"/>
    <property type="evidence" value="ECO:0007669"/>
    <property type="project" value="InterPro"/>
</dbReference>
<feature type="transmembrane region" description="Helical" evidence="8">
    <location>
        <begin position="243"/>
        <end position="268"/>
    </location>
</feature>
<keyword evidence="5 8" id="KW-0812">Transmembrane</keyword>
<keyword evidence="4" id="KW-1003">Cell membrane</keyword>
<comment type="similarity">
    <text evidence="2 8">Belongs to the major facilitator superfamily. Bcr/CmlA family.</text>
</comment>
<dbReference type="InterPro" id="IPR020846">
    <property type="entry name" value="MFS_dom"/>
</dbReference>
<feature type="domain" description="Major facilitator superfamily (MFS) profile" evidence="9">
    <location>
        <begin position="8"/>
        <end position="394"/>
    </location>
</feature>
<proteinExistence type="inferred from homology"/>
<dbReference type="InterPro" id="IPR050189">
    <property type="entry name" value="MFS_Efflux_Transporters"/>
</dbReference>